<feature type="compositionally biased region" description="Basic and acidic residues" evidence="1">
    <location>
        <begin position="173"/>
        <end position="186"/>
    </location>
</feature>
<dbReference type="EMBL" id="MU858056">
    <property type="protein sequence ID" value="KAK4217989.1"/>
    <property type="molecule type" value="Genomic_DNA"/>
</dbReference>
<evidence type="ECO:0000313" key="2">
    <source>
        <dbReference type="EMBL" id="KAK4217989.1"/>
    </source>
</evidence>
<comment type="caution">
    <text evidence="2">The sequence shown here is derived from an EMBL/GenBank/DDBJ whole genome shotgun (WGS) entry which is preliminary data.</text>
</comment>
<feature type="region of interest" description="Disordered" evidence="1">
    <location>
        <begin position="292"/>
        <end position="312"/>
    </location>
</feature>
<feature type="compositionally biased region" description="Low complexity" evidence="1">
    <location>
        <begin position="104"/>
        <end position="114"/>
    </location>
</feature>
<evidence type="ECO:0000256" key="1">
    <source>
        <dbReference type="SAM" id="MobiDB-lite"/>
    </source>
</evidence>
<accession>A0AAN7BBT2</accession>
<reference evidence="2" key="2">
    <citation type="submission" date="2023-05" db="EMBL/GenBank/DDBJ databases">
        <authorList>
            <consortium name="Lawrence Berkeley National Laboratory"/>
            <person name="Steindorff A."/>
            <person name="Hensen N."/>
            <person name="Bonometti L."/>
            <person name="Westerberg I."/>
            <person name="Brannstrom I.O."/>
            <person name="Guillou S."/>
            <person name="Cros-Aarteil S."/>
            <person name="Calhoun S."/>
            <person name="Haridas S."/>
            <person name="Kuo A."/>
            <person name="Mondo S."/>
            <person name="Pangilinan J."/>
            <person name="Riley R."/>
            <person name="Labutti K."/>
            <person name="Andreopoulos B."/>
            <person name="Lipzen A."/>
            <person name="Chen C."/>
            <person name="Yanf M."/>
            <person name="Daum C."/>
            <person name="Ng V."/>
            <person name="Clum A."/>
            <person name="Ohm R."/>
            <person name="Martin F."/>
            <person name="Silar P."/>
            <person name="Natvig D."/>
            <person name="Lalanne C."/>
            <person name="Gautier V."/>
            <person name="Ament-Velasquez S.L."/>
            <person name="Kruys A."/>
            <person name="Hutchinson M.I."/>
            <person name="Powell A.J."/>
            <person name="Barry K."/>
            <person name="Miller A.N."/>
            <person name="Grigoriev I.V."/>
            <person name="Debuchy R."/>
            <person name="Gladieux P."/>
            <person name="Thoren M.H."/>
            <person name="Johannesson H."/>
        </authorList>
    </citation>
    <scope>NUCLEOTIDE SEQUENCE</scope>
    <source>
        <strain evidence="2">PSN293</strain>
    </source>
</reference>
<evidence type="ECO:0000313" key="3">
    <source>
        <dbReference type="Proteomes" id="UP001301769"/>
    </source>
</evidence>
<feature type="region of interest" description="Disordered" evidence="1">
    <location>
        <begin position="327"/>
        <end position="354"/>
    </location>
</feature>
<gene>
    <name evidence="2" type="ORF">QBC37DRAFT_413706</name>
</gene>
<name>A0AAN7BBT2_9PEZI</name>
<feature type="compositionally biased region" description="Polar residues" evidence="1">
    <location>
        <begin position="83"/>
        <end position="93"/>
    </location>
</feature>
<feature type="compositionally biased region" description="Polar residues" evidence="1">
    <location>
        <begin position="332"/>
        <end position="343"/>
    </location>
</feature>
<organism evidence="2 3">
    <name type="scientific">Rhypophila decipiens</name>
    <dbReference type="NCBI Taxonomy" id="261697"/>
    <lineage>
        <taxon>Eukaryota</taxon>
        <taxon>Fungi</taxon>
        <taxon>Dikarya</taxon>
        <taxon>Ascomycota</taxon>
        <taxon>Pezizomycotina</taxon>
        <taxon>Sordariomycetes</taxon>
        <taxon>Sordariomycetidae</taxon>
        <taxon>Sordariales</taxon>
        <taxon>Naviculisporaceae</taxon>
        <taxon>Rhypophila</taxon>
    </lineage>
</organism>
<dbReference type="AlphaFoldDB" id="A0AAN7BBT2"/>
<feature type="compositionally biased region" description="Polar residues" evidence="1">
    <location>
        <begin position="133"/>
        <end position="142"/>
    </location>
</feature>
<feature type="region of interest" description="Disordered" evidence="1">
    <location>
        <begin position="1"/>
        <end position="147"/>
    </location>
</feature>
<feature type="compositionally biased region" description="Polar residues" evidence="1">
    <location>
        <begin position="221"/>
        <end position="242"/>
    </location>
</feature>
<feature type="region of interest" description="Disordered" evidence="1">
    <location>
        <begin position="166"/>
        <end position="194"/>
    </location>
</feature>
<reference evidence="2" key="1">
    <citation type="journal article" date="2023" name="Mol. Phylogenet. Evol.">
        <title>Genome-scale phylogeny and comparative genomics of the fungal order Sordariales.</title>
        <authorList>
            <person name="Hensen N."/>
            <person name="Bonometti L."/>
            <person name="Westerberg I."/>
            <person name="Brannstrom I.O."/>
            <person name="Guillou S."/>
            <person name="Cros-Aarteil S."/>
            <person name="Calhoun S."/>
            <person name="Haridas S."/>
            <person name="Kuo A."/>
            <person name="Mondo S."/>
            <person name="Pangilinan J."/>
            <person name="Riley R."/>
            <person name="LaButti K."/>
            <person name="Andreopoulos B."/>
            <person name="Lipzen A."/>
            <person name="Chen C."/>
            <person name="Yan M."/>
            <person name="Daum C."/>
            <person name="Ng V."/>
            <person name="Clum A."/>
            <person name="Steindorff A."/>
            <person name="Ohm R.A."/>
            <person name="Martin F."/>
            <person name="Silar P."/>
            <person name="Natvig D.O."/>
            <person name="Lalanne C."/>
            <person name="Gautier V."/>
            <person name="Ament-Velasquez S.L."/>
            <person name="Kruys A."/>
            <person name="Hutchinson M.I."/>
            <person name="Powell A.J."/>
            <person name="Barry K."/>
            <person name="Miller A.N."/>
            <person name="Grigoriev I.V."/>
            <person name="Debuchy R."/>
            <person name="Gladieux P."/>
            <person name="Hiltunen Thoren M."/>
            <person name="Johannesson H."/>
        </authorList>
    </citation>
    <scope>NUCLEOTIDE SEQUENCE</scope>
    <source>
        <strain evidence="2">PSN293</strain>
    </source>
</reference>
<feature type="compositionally biased region" description="Acidic residues" evidence="1">
    <location>
        <begin position="117"/>
        <end position="127"/>
    </location>
</feature>
<proteinExistence type="predicted"/>
<sequence>MSADLFAAFETPPADSSSQKPKSQPGGVTSLSSPSQDDPFSFLTTTTSPAGTGFQPQPFQWQPVTTTQRDSSASLWPTVASPAPSSGPQNSSVWGDLGGLGNFQSSAAQTQQQSVREEEDDWGDFEAPEGPSQVPTGPTTIQEPVRNRVVRASTIDMLSNKLVDLDTTWGAPKPKDARLTPARTRDPNVLFDASDFELGEVEGEDDEFGDFEAEQPVQVLPTLSSSPSFGTDVSSFGATQPKKQPPNLLLADTTSSSNASLYPQAPKSPYGSFHIRKPDPMKELKVKTPQTAEFPQEVKQEEESPVTAWPDGKTDYFDSEWAEFKDVPADTKPTSKPATTGANEMSGKPDALKSKPVIDSSLLTDTTAVGPPPTNIPPPSVLLSIFPQLLDVASTSLLKPVSTLPASDQQLIAANEATRLFLMGYLALATVAARIIAGRKVRWHRDKFLMQGMTISAAGGKGGMKLAGIDKTQSARDDREATEVINVWKAQVGRLRSAVAAANTAAAGTNPLKVPELSLHVSAHAAPNVVTAPKPCAVCGLKRDERIAKVDFDVEDSFGEWWVEFWGHRACRNFWLQHEAKLRQR</sequence>
<protein>
    <submittedName>
        <fullName evidence="2">Uncharacterized protein</fullName>
    </submittedName>
</protein>
<feature type="compositionally biased region" description="Polar residues" evidence="1">
    <location>
        <begin position="252"/>
        <end position="261"/>
    </location>
</feature>
<dbReference type="PANTHER" id="PTHR42084">
    <property type="entry name" value="YALI0E26631P"/>
    <property type="match status" value="1"/>
</dbReference>
<feature type="region of interest" description="Disordered" evidence="1">
    <location>
        <begin position="221"/>
        <end position="272"/>
    </location>
</feature>
<feature type="compositionally biased region" description="Polar residues" evidence="1">
    <location>
        <begin position="14"/>
        <end position="75"/>
    </location>
</feature>
<keyword evidence="3" id="KW-1185">Reference proteome</keyword>
<dbReference type="PANTHER" id="PTHR42084:SF1">
    <property type="entry name" value="SERINE_THREONINE-PROTEIN KINASE PPK6"/>
    <property type="match status" value="1"/>
</dbReference>
<dbReference type="Proteomes" id="UP001301769">
    <property type="component" value="Unassembled WGS sequence"/>
</dbReference>